<accession>A0ABM5XT06</accession>
<reference evidence="1" key="1">
    <citation type="submission" date="2018-01" db="EMBL/GenBank/DDBJ databases">
        <title>FDA dAtabase for Regulatory Grade micrObial Sequences (FDA-ARGOS): Supporting development and validation of Infectious Disease Dx tests.</title>
        <authorList>
            <person name="Hoffmann M."/>
            <person name="Allard M."/>
            <person name="Evans P."/>
            <person name="Brown E."/>
            <person name="Tallon L."/>
            <person name="Sadzewicz L."/>
            <person name="Sengamalay N."/>
            <person name="Ott S."/>
            <person name="Godinez A."/>
            <person name="Nagaraj S."/>
            <person name="Vyas G."/>
            <person name="Aluvathingal J."/>
            <person name="Nadendla S."/>
            <person name="Geyer C."/>
            <person name="Sichtig H."/>
        </authorList>
    </citation>
    <scope>NUCLEOTIDE SEQUENCE</scope>
    <source>
        <strain evidence="1">FDAARGOS_107</strain>
    </source>
</reference>
<evidence type="ECO:0000313" key="2">
    <source>
        <dbReference type="Proteomes" id="UP000067422"/>
    </source>
</evidence>
<dbReference type="RefSeq" id="WP_061065000.1">
    <property type="nucleotide sequence ID" value="NZ_CP014038.2"/>
</dbReference>
<evidence type="ECO:0000313" key="1">
    <source>
        <dbReference type="EMBL" id="AMF96304.1"/>
    </source>
</evidence>
<dbReference type="EMBL" id="CP014038">
    <property type="protein sequence ID" value="AMF96304.1"/>
    <property type="molecule type" value="Genomic_DNA"/>
</dbReference>
<proteinExistence type="predicted"/>
<keyword evidence="2" id="KW-1185">Reference proteome</keyword>
<dbReference type="Proteomes" id="UP000067422">
    <property type="component" value="Chromosome 1"/>
</dbReference>
<gene>
    <name evidence="1" type="ORF">AL538_00480</name>
</gene>
<protein>
    <submittedName>
        <fullName evidence="1">Uncharacterized protein</fullName>
    </submittedName>
</protein>
<sequence length="182" mass="21627">MEAIRANLILNTLAECDDFEAEIDDCQTDTTNSSSEELSSDDEKVNRLMKKQRLIKKLERAELFGRYRQMRRQVDVTEQQNYKFDIETHTPETNSADDCNKTISLISTTRIKALPVGFIEYIQTWPVEVQRTPIYLPVETSFMCNTRLFHQEQKLKSYRVLYQGKYYLFEFEDKTIKDYYEV</sequence>
<name>A0ABM5XT06_VIBHA</name>
<organism evidence="1 2">
    <name type="scientific">Vibrio harveyi</name>
    <name type="common">Beneckea harveyi</name>
    <dbReference type="NCBI Taxonomy" id="669"/>
    <lineage>
        <taxon>Bacteria</taxon>
        <taxon>Pseudomonadati</taxon>
        <taxon>Pseudomonadota</taxon>
        <taxon>Gammaproteobacteria</taxon>
        <taxon>Vibrionales</taxon>
        <taxon>Vibrionaceae</taxon>
        <taxon>Vibrio</taxon>
    </lineage>
</organism>